<dbReference type="GO" id="GO:0015937">
    <property type="term" value="P:coenzyme A biosynthetic process"/>
    <property type="evidence" value="ECO:0007669"/>
    <property type="project" value="InterPro"/>
</dbReference>
<keyword evidence="2" id="KW-0067">ATP-binding</keyword>
<dbReference type="CDD" id="cd02022">
    <property type="entry name" value="DPCK"/>
    <property type="match status" value="1"/>
</dbReference>
<dbReference type="PANTHER" id="PTHR10695:SF46">
    <property type="entry name" value="BIFUNCTIONAL COENZYME A SYNTHASE-RELATED"/>
    <property type="match status" value="1"/>
</dbReference>
<dbReference type="GO" id="GO:0005524">
    <property type="term" value="F:ATP binding"/>
    <property type="evidence" value="ECO:0007669"/>
    <property type="project" value="UniProtKB-KW"/>
</dbReference>
<dbReference type="GO" id="GO:0004140">
    <property type="term" value="F:dephospho-CoA kinase activity"/>
    <property type="evidence" value="ECO:0007669"/>
    <property type="project" value="InterPro"/>
</dbReference>
<comment type="caution">
    <text evidence="3">The sequence shown here is derived from an EMBL/GenBank/DDBJ whole genome shotgun (WGS) entry which is preliminary data.</text>
</comment>
<dbReference type="InterPro" id="IPR027417">
    <property type="entry name" value="P-loop_NTPase"/>
</dbReference>
<dbReference type="Pfam" id="PF01121">
    <property type="entry name" value="CoaE"/>
    <property type="match status" value="1"/>
</dbReference>
<accession>A0A0F9WSL1</accession>
<dbReference type="Gene3D" id="3.40.50.300">
    <property type="entry name" value="P-loop containing nucleotide triphosphate hydrolases"/>
    <property type="match status" value="1"/>
</dbReference>
<proteinExistence type="inferred from homology"/>
<dbReference type="InterPro" id="IPR001977">
    <property type="entry name" value="Depp_CoAkinase"/>
</dbReference>
<dbReference type="PROSITE" id="PS51257">
    <property type="entry name" value="PROKAR_LIPOPROTEIN"/>
    <property type="match status" value="1"/>
</dbReference>
<gene>
    <name evidence="3" type="ORF">LCGC14_0240770</name>
</gene>
<evidence type="ECO:0000313" key="3">
    <source>
        <dbReference type="EMBL" id="KKN89261.1"/>
    </source>
</evidence>
<reference evidence="3" key="1">
    <citation type="journal article" date="2015" name="Nature">
        <title>Complex archaea that bridge the gap between prokaryotes and eukaryotes.</title>
        <authorList>
            <person name="Spang A."/>
            <person name="Saw J.H."/>
            <person name="Jorgensen S.L."/>
            <person name="Zaremba-Niedzwiedzka K."/>
            <person name="Martijn J."/>
            <person name="Lind A.E."/>
            <person name="van Eijk R."/>
            <person name="Schleper C."/>
            <person name="Guy L."/>
            <person name="Ettema T.J."/>
        </authorList>
    </citation>
    <scope>NUCLEOTIDE SEQUENCE</scope>
</reference>
<evidence type="ECO:0000256" key="2">
    <source>
        <dbReference type="ARBA" id="ARBA00022840"/>
    </source>
</evidence>
<evidence type="ECO:0000256" key="1">
    <source>
        <dbReference type="ARBA" id="ARBA00022741"/>
    </source>
</evidence>
<organism evidence="3">
    <name type="scientific">marine sediment metagenome</name>
    <dbReference type="NCBI Taxonomy" id="412755"/>
    <lineage>
        <taxon>unclassified sequences</taxon>
        <taxon>metagenomes</taxon>
        <taxon>ecological metagenomes</taxon>
    </lineage>
</organism>
<dbReference type="NCBIfam" id="TIGR00152">
    <property type="entry name" value="dephospho-CoA kinase"/>
    <property type="match status" value="1"/>
</dbReference>
<evidence type="ECO:0008006" key="4">
    <source>
        <dbReference type="Google" id="ProtNLM"/>
    </source>
</evidence>
<dbReference type="AlphaFoldDB" id="A0A0F9WSL1"/>
<dbReference type="HAMAP" id="MF_00376">
    <property type="entry name" value="Dephospho_CoA_kinase"/>
    <property type="match status" value="1"/>
</dbReference>
<dbReference type="PROSITE" id="PS51219">
    <property type="entry name" value="DPCK"/>
    <property type="match status" value="1"/>
</dbReference>
<sequence>MSKQIAKVNSWVLGLTGGIGCGKTAVSNMFEDLGITIVDADIIAREVVLPNSKGLKAITARFGEHILLPDGTLNRAELRAKIFTNNNDKEWLNALLHPLIRIKILNDLNNATSPYVVLVAPLLFENNLDKYCDHTLLIDIPTSVQIARTAKRDSTSIEQVKSIIASQMSRADKQQKADDILNNDRSLNLVHIELVDLHKKYLQYALHNKTNSH</sequence>
<keyword evidence="1" id="KW-0547">Nucleotide-binding</keyword>
<protein>
    <recommendedName>
        <fullName evidence="4">Dephospho-CoA kinase</fullName>
    </recommendedName>
</protein>
<dbReference type="PANTHER" id="PTHR10695">
    <property type="entry name" value="DEPHOSPHO-COA KINASE-RELATED"/>
    <property type="match status" value="1"/>
</dbReference>
<name>A0A0F9WSL1_9ZZZZ</name>
<dbReference type="SUPFAM" id="SSF52540">
    <property type="entry name" value="P-loop containing nucleoside triphosphate hydrolases"/>
    <property type="match status" value="1"/>
</dbReference>
<dbReference type="EMBL" id="LAZR01000121">
    <property type="protein sequence ID" value="KKN89261.1"/>
    <property type="molecule type" value="Genomic_DNA"/>
</dbReference>